<sequence length="386" mass="43811">MEEYQPNQHKLKLLESLKKASKALQTKPIHIYIYTNLAAIKTFLELQTQLDTALSTDPSLSNLSQSLSNLKTQLTNLQNSQDYNLVSFFRRQIANYEISKICGTIENEAQAWIDQESIKELAQVLQESNDEEEKIKVLTQFEKRVSNGFDRDLQEMILKAKVFPLLESIVSKSKCSKRVCETSARAIVALVRFNKDVFTGLVLMGPIIRTLVLMDSCGSVRVISSLVKLIKSPLVYEMEVNGYILRIISLLNSNDFSLQASVLECVLELAYFTRREAVEEMIQEGLIRRLVELQRVETKVEMGECDGEEMGSKMESEEWGFAEDFPFSGCVTRFVVNLEMGEGLEMGEKRQLKQEILRRAREASVSEAEATSLVTEVLWGSSPLLH</sequence>
<keyword evidence="2" id="KW-1185">Reference proteome</keyword>
<reference evidence="2" key="2">
    <citation type="journal article" date="2018" name="BMC Genomics">
        <title>A manually annotated Actinidia chinensis var. chinensis (kiwifruit) genome highlights the challenges associated with draft genomes and gene prediction in plants.</title>
        <authorList>
            <person name="Pilkington S.M."/>
            <person name="Crowhurst R."/>
            <person name="Hilario E."/>
            <person name="Nardozza S."/>
            <person name="Fraser L."/>
            <person name="Peng Y."/>
            <person name="Gunaseelan K."/>
            <person name="Simpson R."/>
            <person name="Tahir J."/>
            <person name="Deroles S.C."/>
            <person name="Templeton K."/>
            <person name="Luo Z."/>
            <person name="Davy M."/>
            <person name="Cheng C."/>
            <person name="McNeilage M."/>
            <person name="Scaglione D."/>
            <person name="Liu Y."/>
            <person name="Zhang Q."/>
            <person name="Datson P."/>
            <person name="De Silva N."/>
            <person name="Gardiner S.E."/>
            <person name="Bassett H."/>
            <person name="Chagne D."/>
            <person name="McCallum J."/>
            <person name="Dzierzon H."/>
            <person name="Deng C."/>
            <person name="Wang Y.Y."/>
            <person name="Barron L."/>
            <person name="Manako K."/>
            <person name="Bowen J."/>
            <person name="Foster T.M."/>
            <person name="Erridge Z.A."/>
            <person name="Tiffin H."/>
            <person name="Waite C.N."/>
            <person name="Davies K.M."/>
            <person name="Grierson E.P."/>
            <person name="Laing W.A."/>
            <person name="Kirk R."/>
            <person name="Chen X."/>
            <person name="Wood M."/>
            <person name="Montefiori M."/>
            <person name="Brummell D.A."/>
            <person name="Schwinn K.E."/>
            <person name="Catanach A."/>
            <person name="Fullerton C."/>
            <person name="Li D."/>
            <person name="Meiyalaghan S."/>
            <person name="Nieuwenhuizen N."/>
            <person name="Read N."/>
            <person name="Prakash R."/>
            <person name="Hunter D."/>
            <person name="Zhang H."/>
            <person name="McKenzie M."/>
            <person name="Knabel M."/>
            <person name="Harris A."/>
            <person name="Allan A.C."/>
            <person name="Gleave A."/>
            <person name="Chen A."/>
            <person name="Janssen B.J."/>
            <person name="Plunkett B."/>
            <person name="Ampomah-Dwamena C."/>
            <person name="Voogd C."/>
            <person name="Leif D."/>
            <person name="Lafferty D."/>
            <person name="Souleyre E.J.F."/>
            <person name="Varkonyi-Gasic E."/>
            <person name="Gambi F."/>
            <person name="Hanley J."/>
            <person name="Yao J.L."/>
            <person name="Cheung J."/>
            <person name="David K.M."/>
            <person name="Warren B."/>
            <person name="Marsh K."/>
            <person name="Snowden K.C."/>
            <person name="Lin-Wang K."/>
            <person name="Brian L."/>
            <person name="Martinez-Sanchez M."/>
            <person name="Wang M."/>
            <person name="Ileperuma N."/>
            <person name="Macnee N."/>
            <person name="Campin R."/>
            <person name="McAtee P."/>
            <person name="Drummond R.S.M."/>
            <person name="Espley R.V."/>
            <person name="Ireland H.S."/>
            <person name="Wu R."/>
            <person name="Atkinson R.G."/>
            <person name="Karunairetnam S."/>
            <person name="Bulley S."/>
            <person name="Chunkath S."/>
            <person name="Hanley Z."/>
            <person name="Storey R."/>
            <person name="Thrimawithana A.H."/>
            <person name="Thomson S."/>
            <person name="David C."/>
            <person name="Testolin R."/>
            <person name="Huang H."/>
            <person name="Hellens R.P."/>
            <person name="Schaffer R.J."/>
        </authorList>
    </citation>
    <scope>NUCLEOTIDE SEQUENCE [LARGE SCALE GENOMIC DNA]</scope>
    <source>
        <strain evidence="2">cv. Red5</strain>
    </source>
</reference>
<dbReference type="InterPro" id="IPR011989">
    <property type="entry name" value="ARM-like"/>
</dbReference>
<protein>
    <submittedName>
        <fullName evidence="1">Histidinol dehydrogenase</fullName>
    </submittedName>
</protein>
<organism evidence="1 2">
    <name type="scientific">Actinidia chinensis var. chinensis</name>
    <name type="common">Chinese soft-hair kiwi</name>
    <dbReference type="NCBI Taxonomy" id="1590841"/>
    <lineage>
        <taxon>Eukaryota</taxon>
        <taxon>Viridiplantae</taxon>
        <taxon>Streptophyta</taxon>
        <taxon>Embryophyta</taxon>
        <taxon>Tracheophyta</taxon>
        <taxon>Spermatophyta</taxon>
        <taxon>Magnoliopsida</taxon>
        <taxon>eudicotyledons</taxon>
        <taxon>Gunneridae</taxon>
        <taxon>Pentapetalae</taxon>
        <taxon>asterids</taxon>
        <taxon>Ericales</taxon>
        <taxon>Actinidiaceae</taxon>
        <taxon>Actinidia</taxon>
    </lineage>
</organism>
<dbReference type="Proteomes" id="UP000241394">
    <property type="component" value="Chromosome LG25"/>
</dbReference>
<evidence type="ECO:0000313" key="2">
    <source>
        <dbReference type="Proteomes" id="UP000241394"/>
    </source>
</evidence>
<dbReference type="SUPFAM" id="SSF48371">
    <property type="entry name" value="ARM repeat"/>
    <property type="match status" value="1"/>
</dbReference>
<accession>A0A2R6PIZ9</accession>
<comment type="caution">
    <text evidence="1">The sequence shown here is derived from an EMBL/GenBank/DDBJ whole genome shotgun (WGS) entry which is preliminary data.</text>
</comment>
<dbReference type="OMA" id="CVLELAY"/>
<dbReference type="PANTHER" id="PTHR35834:SF3">
    <property type="entry name" value="ARM REPEAT SUPERFAMILY PROTEIN"/>
    <property type="match status" value="1"/>
</dbReference>
<dbReference type="PANTHER" id="PTHR35834">
    <property type="entry name" value="ARMADILLO-TYPE FOLD PROTEIN-RELATED"/>
    <property type="match status" value="1"/>
</dbReference>
<dbReference type="AlphaFoldDB" id="A0A2R6PIZ9"/>
<dbReference type="Gramene" id="PSR91847">
    <property type="protein sequence ID" value="PSR91847"/>
    <property type="gene ID" value="CEY00_Acc29194"/>
</dbReference>
<name>A0A2R6PIZ9_ACTCC</name>
<dbReference type="EMBL" id="NKQK01000025">
    <property type="protein sequence ID" value="PSR91847.1"/>
    <property type="molecule type" value="Genomic_DNA"/>
</dbReference>
<dbReference type="InterPro" id="IPR016024">
    <property type="entry name" value="ARM-type_fold"/>
</dbReference>
<dbReference type="Gene3D" id="1.25.10.10">
    <property type="entry name" value="Leucine-rich Repeat Variant"/>
    <property type="match status" value="1"/>
</dbReference>
<evidence type="ECO:0000313" key="1">
    <source>
        <dbReference type="EMBL" id="PSR91847.1"/>
    </source>
</evidence>
<dbReference type="OrthoDB" id="779821at2759"/>
<dbReference type="InParanoid" id="A0A2R6PIZ9"/>
<gene>
    <name evidence="1" type="ORF">CEY00_Acc29194</name>
</gene>
<reference evidence="1 2" key="1">
    <citation type="submission" date="2017-07" db="EMBL/GenBank/DDBJ databases">
        <title>An improved, manually edited Actinidia chinensis var. chinensis (kiwifruit) genome highlights the challenges associated with draft genomes and gene prediction in plants.</title>
        <authorList>
            <person name="Pilkington S."/>
            <person name="Crowhurst R."/>
            <person name="Hilario E."/>
            <person name="Nardozza S."/>
            <person name="Fraser L."/>
            <person name="Peng Y."/>
            <person name="Gunaseelan K."/>
            <person name="Simpson R."/>
            <person name="Tahir J."/>
            <person name="Deroles S."/>
            <person name="Templeton K."/>
            <person name="Luo Z."/>
            <person name="Davy M."/>
            <person name="Cheng C."/>
            <person name="Mcneilage M."/>
            <person name="Scaglione D."/>
            <person name="Liu Y."/>
            <person name="Zhang Q."/>
            <person name="Datson P."/>
            <person name="De Silva N."/>
            <person name="Gardiner S."/>
            <person name="Bassett H."/>
            <person name="Chagne D."/>
            <person name="Mccallum J."/>
            <person name="Dzierzon H."/>
            <person name="Deng C."/>
            <person name="Wang Y.-Y."/>
            <person name="Barron N."/>
            <person name="Manako K."/>
            <person name="Bowen J."/>
            <person name="Foster T."/>
            <person name="Erridge Z."/>
            <person name="Tiffin H."/>
            <person name="Waite C."/>
            <person name="Davies K."/>
            <person name="Grierson E."/>
            <person name="Laing W."/>
            <person name="Kirk R."/>
            <person name="Chen X."/>
            <person name="Wood M."/>
            <person name="Montefiori M."/>
            <person name="Brummell D."/>
            <person name="Schwinn K."/>
            <person name="Catanach A."/>
            <person name="Fullerton C."/>
            <person name="Li D."/>
            <person name="Meiyalaghan S."/>
            <person name="Nieuwenhuizen N."/>
            <person name="Read N."/>
            <person name="Prakash R."/>
            <person name="Hunter D."/>
            <person name="Zhang H."/>
            <person name="Mckenzie M."/>
            <person name="Knabel M."/>
            <person name="Harris A."/>
            <person name="Allan A."/>
            <person name="Chen A."/>
            <person name="Janssen B."/>
            <person name="Plunkett B."/>
            <person name="Dwamena C."/>
            <person name="Voogd C."/>
            <person name="Leif D."/>
            <person name="Lafferty D."/>
            <person name="Souleyre E."/>
            <person name="Varkonyi-Gasic E."/>
            <person name="Gambi F."/>
            <person name="Hanley J."/>
            <person name="Yao J.-L."/>
            <person name="Cheung J."/>
            <person name="David K."/>
            <person name="Warren B."/>
            <person name="Marsh K."/>
            <person name="Snowden K."/>
            <person name="Lin-Wang K."/>
            <person name="Brian L."/>
            <person name="Martinez-Sanchez M."/>
            <person name="Wang M."/>
            <person name="Ileperuma N."/>
            <person name="Macnee N."/>
            <person name="Campin R."/>
            <person name="Mcatee P."/>
            <person name="Drummond R."/>
            <person name="Espley R."/>
            <person name="Ireland H."/>
            <person name="Wu R."/>
            <person name="Atkinson R."/>
            <person name="Karunairetnam S."/>
            <person name="Bulley S."/>
            <person name="Chunkath S."/>
            <person name="Hanley Z."/>
            <person name="Storey R."/>
            <person name="Thrimawithana A."/>
            <person name="Thomson S."/>
            <person name="David C."/>
            <person name="Testolin R."/>
        </authorList>
    </citation>
    <scope>NUCLEOTIDE SEQUENCE [LARGE SCALE GENOMIC DNA]</scope>
    <source>
        <strain evidence="2">cv. Red5</strain>
        <tissue evidence="1">Young leaf</tissue>
    </source>
</reference>
<proteinExistence type="predicted"/>